<dbReference type="Pfam" id="PF01943">
    <property type="entry name" value="Polysacc_synt"/>
    <property type="match status" value="1"/>
</dbReference>
<reference evidence="7" key="1">
    <citation type="journal article" date="2014" name="Int. J. Syst. Evol. Microbiol.">
        <title>Complete genome sequence of Corynebacterium casei LMG S-19264T (=DSM 44701T), isolated from a smear-ripened cheese.</title>
        <authorList>
            <consortium name="US DOE Joint Genome Institute (JGI-PGF)"/>
            <person name="Walter F."/>
            <person name="Albersmeier A."/>
            <person name="Kalinowski J."/>
            <person name="Ruckert C."/>
        </authorList>
    </citation>
    <scope>NUCLEOTIDE SEQUENCE</scope>
    <source>
        <strain evidence="7">CGMCC 1.15493</strain>
    </source>
</reference>
<evidence type="ECO:0000256" key="2">
    <source>
        <dbReference type="ARBA" id="ARBA00022475"/>
    </source>
</evidence>
<feature type="transmembrane region" description="Helical" evidence="6">
    <location>
        <begin position="292"/>
        <end position="315"/>
    </location>
</feature>
<evidence type="ECO:0000313" key="8">
    <source>
        <dbReference type="Proteomes" id="UP000613160"/>
    </source>
</evidence>
<feature type="transmembrane region" description="Helical" evidence="6">
    <location>
        <begin position="61"/>
        <end position="84"/>
    </location>
</feature>
<dbReference type="InterPro" id="IPR002797">
    <property type="entry name" value="Polysacc_synth"/>
</dbReference>
<feature type="transmembrane region" description="Helical" evidence="6">
    <location>
        <begin position="398"/>
        <end position="419"/>
    </location>
</feature>
<feature type="transmembrane region" description="Helical" evidence="6">
    <location>
        <begin position="362"/>
        <end position="391"/>
    </location>
</feature>
<comment type="caution">
    <text evidence="7">The sequence shown here is derived from an EMBL/GenBank/DDBJ whole genome shotgun (WGS) entry which is preliminary data.</text>
</comment>
<proteinExistence type="predicted"/>
<feature type="transmembrane region" description="Helical" evidence="6">
    <location>
        <begin position="202"/>
        <end position="223"/>
    </location>
</feature>
<reference evidence="7" key="2">
    <citation type="submission" date="2020-09" db="EMBL/GenBank/DDBJ databases">
        <authorList>
            <person name="Sun Q."/>
            <person name="Zhou Y."/>
        </authorList>
    </citation>
    <scope>NUCLEOTIDE SEQUENCE</scope>
    <source>
        <strain evidence="7">CGMCC 1.15493</strain>
    </source>
</reference>
<keyword evidence="4 6" id="KW-1133">Transmembrane helix</keyword>
<feature type="transmembrane region" description="Helical" evidence="6">
    <location>
        <begin position="21"/>
        <end position="41"/>
    </location>
</feature>
<feature type="transmembrane region" description="Helical" evidence="6">
    <location>
        <begin position="336"/>
        <end position="356"/>
    </location>
</feature>
<dbReference type="PANTHER" id="PTHR30250:SF11">
    <property type="entry name" value="O-ANTIGEN TRANSPORTER-RELATED"/>
    <property type="match status" value="1"/>
</dbReference>
<name>A0A916Y5K4_9HYPH</name>
<dbReference type="InterPro" id="IPR050833">
    <property type="entry name" value="Poly_Biosynth_Transport"/>
</dbReference>
<dbReference type="AlphaFoldDB" id="A0A916Y5K4"/>
<evidence type="ECO:0000256" key="5">
    <source>
        <dbReference type="ARBA" id="ARBA00023136"/>
    </source>
</evidence>
<organism evidence="7 8">
    <name type="scientific">Aureimonas glaciei</name>
    <dbReference type="NCBI Taxonomy" id="1776957"/>
    <lineage>
        <taxon>Bacteria</taxon>
        <taxon>Pseudomonadati</taxon>
        <taxon>Pseudomonadota</taxon>
        <taxon>Alphaproteobacteria</taxon>
        <taxon>Hyphomicrobiales</taxon>
        <taxon>Aurantimonadaceae</taxon>
        <taxon>Aureimonas</taxon>
    </lineage>
</organism>
<keyword evidence="5 6" id="KW-0472">Membrane</keyword>
<evidence type="ECO:0000256" key="6">
    <source>
        <dbReference type="SAM" id="Phobius"/>
    </source>
</evidence>
<keyword evidence="2" id="KW-1003">Cell membrane</keyword>
<accession>A0A916Y5K4</accession>
<feature type="transmembrane region" description="Helical" evidence="6">
    <location>
        <begin position="105"/>
        <end position="124"/>
    </location>
</feature>
<comment type="subcellular location">
    <subcellularLocation>
        <location evidence="1">Cell membrane</location>
        <topology evidence="1">Multi-pass membrane protein</topology>
    </subcellularLocation>
</comment>
<feature type="transmembrane region" description="Helical" evidence="6">
    <location>
        <begin position="425"/>
        <end position="446"/>
    </location>
</feature>
<protein>
    <submittedName>
        <fullName evidence="7">Succinoglycan biosynthesis protein ExoP</fullName>
    </submittedName>
</protein>
<dbReference type="PANTHER" id="PTHR30250">
    <property type="entry name" value="PST FAMILY PREDICTED COLANIC ACID TRANSPORTER"/>
    <property type="match status" value="1"/>
</dbReference>
<sequence length="461" mass="47784">MNAAPGGEGMRRIVARLRNPGSVGATIVRGGAVSLGSIVVGTGLGLATNLLLARLLSAADYGVYAIATGWALMLAIPATAGFDFALLRFASGYLADGRRALLRKLVQTAVGVVIVLTVLVGIGFHGLTTAFPGLLGLPSDMPTLWLALLSGASALLVVLSALFRARRKIFLSQFYQQVLRAALLLGLTLLVARHGGLDAGSALAITALSALAATVLLGLHLFLAGRREGRAEGSLAAPALRNEEIGEARRRWWAMAMPSLLSSAAQQLLTQAGILVLGMVSTTEQAAGYALAARLTLLVTFPLSALASITAPMIVEAWHARDKSRLQQIASLNARLAVLSAVLPTALFALFGRWVLGAFGPQYLAAFPALLALSLGGFAAAFTGASASLLLMTGRQSLVARLMLMCAVGQLAMLFPLAAAFGATGAGLAVCVTTVFLNASMSWLVARHMGVNANAIALRRR</sequence>
<keyword evidence="3 6" id="KW-0812">Transmembrane</keyword>
<feature type="transmembrane region" description="Helical" evidence="6">
    <location>
        <begin position="259"/>
        <end position="280"/>
    </location>
</feature>
<evidence type="ECO:0000313" key="7">
    <source>
        <dbReference type="EMBL" id="GGD31767.1"/>
    </source>
</evidence>
<feature type="transmembrane region" description="Helical" evidence="6">
    <location>
        <begin position="144"/>
        <end position="165"/>
    </location>
</feature>
<feature type="transmembrane region" description="Helical" evidence="6">
    <location>
        <begin position="177"/>
        <end position="196"/>
    </location>
</feature>
<dbReference type="Proteomes" id="UP000613160">
    <property type="component" value="Unassembled WGS sequence"/>
</dbReference>
<keyword evidence="8" id="KW-1185">Reference proteome</keyword>
<dbReference type="GO" id="GO:0005886">
    <property type="term" value="C:plasma membrane"/>
    <property type="evidence" value="ECO:0007669"/>
    <property type="project" value="UniProtKB-SubCell"/>
</dbReference>
<evidence type="ECO:0000256" key="1">
    <source>
        <dbReference type="ARBA" id="ARBA00004651"/>
    </source>
</evidence>
<evidence type="ECO:0000256" key="4">
    <source>
        <dbReference type="ARBA" id="ARBA00022989"/>
    </source>
</evidence>
<evidence type="ECO:0000256" key="3">
    <source>
        <dbReference type="ARBA" id="ARBA00022692"/>
    </source>
</evidence>
<dbReference type="EMBL" id="BMJJ01000010">
    <property type="protein sequence ID" value="GGD31767.1"/>
    <property type="molecule type" value="Genomic_DNA"/>
</dbReference>
<gene>
    <name evidence="7" type="ORF">GCM10011335_38550</name>
</gene>